<dbReference type="PANTHER" id="PTHR36985">
    <property type="entry name" value="TRANSLOCATION AND ASSEMBLY MODULE SUBUNIT TAMB"/>
    <property type="match status" value="1"/>
</dbReference>
<dbReference type="GO" id="GO:0009306">
    <property type="term" value="P:protein secretion"/>
    <property type="evidence" value="ECO:0007669"/>
    <property type="project" value="InterPro"/>
</dbReference>
<evidence type="ECO:0000313" key="6">
    <source>
        <dbReference type="EMBL" id="MQT12796.1"/>
    </source>
</evidence>
<comment type="subcellular location">
    <subcellularLocation>
        <location evidence="1">Membrane</location>
        <topology evidence="1">Single-pass membrane protein</topology>
    </subcellularLocation>
</comment>
<keyword evidence="3" id="KW-1133">Transmembrane helix</keyword>
<comment type="caution">
    <text evidence="6">The sequence shown here is derived from an EMBL/GenBank/DDBJ whole genome shotgun (WGS) entry which is preliminary data.</text>
</comment>
<keyword evidence="7" id="KW-1185">Reference proteome</keyword>
<sequence>MSDVRPARARTPRRRRPAMGWRIVRGLALGIVGLVAAVAVAVPLLLFTATGRSVLVGLVEIATRAAGMPVTIARVGGSGLDDLELGGIKVADRDGVWLGIDRVRLVWHPRALLGRVFAADTLDIGRVDVTRPPASDGTASSSSGPFTLPVGIDLKAFKVGTVALASPVAGQAVELGLAGSLGLPANDATAPVTATLSVDGRGESAPDANLAFSFVPATATLKAKLDGEEPAGGVLHRMIGVADASPLTVALAGDGTLDDWNGTLSLALGSETLTSGKARIERVTGGRRVTAGFDATIETLLPQTIKPVVAGTTRAEAIALIEDDGDIVVDKAAISGAGGSLTAKGSLSGTKRTLDFTFDAKVAGSDIYAPLVGPVATWQGATVSAKIGGTAFAPTLSLDGTIDAPTTATLTAKQAKIKANIAPAGGSLFGGDSTQHLTANVLLDGASLAGKALSAKGAPSLAVEGTLDAGGKVVIDKARLQALDIAADATGTWDRGTGTLDLTAVAADLKPLGTLIGQPLAGTLKLKASANGDPAAQTGSVDIDLTASGLATGLPEVDGLVGKTPRLSAALKAGATAVTIDRFSLESAKLQAEASGSYGEGGDGIRLKATVADLRALAPTLGGKASVDATIAGTFAAPTVKADIRSDEVIAAGERISRVKATIDGGRRTDGTLSATIALDGTARGNPVTARTSVSTGPNGDVLDIAKLDLVGLTAAGKLTRPTTGNPSGRLTVSARDIAPAAALAGIAATGGFDAAIDLGANGGNAAHVTLKSAQAAALGYDVRDVALDATVTDPLGAAAVRGTATLGGLTGDGIAADGVRVSVSGPLSALAVTAGGRLNGATLATEGTVGLPQPIGAAGPIRIALTSFSASRDAVTARLTRPGTITVNGDSVALDLALGVSGGGSATVRGTAGARQLGLDVRLEALPLALANVVKPDLGAAGTLAGRLGIAGTPAAPRIDYDLTVRGARVAAMPAAMPAVDAAVRGQTQNGRLGVTGTVTAGTTRLILDGSAPLDARGRFDLGVRGTADLALIDQIAPSPSRRVGGTLTLDGRVTGPITAPDFAGDLVLANASASDVLIGFAFQKIDGRARIENRVARIQSFAGTSRGGGTLSASGTVSLDPTQGMPANLTVTTQNLVLRYEGMVQATANSQIAITGPVLSGPLVAGKIDLGRVDVTIPNRLPNSVAPIAVEHINVPPAKLAFFPKPSPLKANGQTAPAAAPPYAANLNLAISASRHVFVSGQGIDAEFSGSFTLTGTSAAPIVNGGLTLRRGTFQLLTQQLTFNTGTIAFVDSLDPVLNLTASTQSGDVIASVNVTGRASAPQIGFSSQPSLPPDEVLSRILFNKSAGGLTIPQALMLADAVANMTGITGHGPGVLGQLKSQVGLSQLAVTTDKNDNPQVQLGGYPVKNLYVGVVQGLTAATTGVRVNVDVTKNVQLQGTVGSNGTTTLGIGTEMEY</sequence>
<name>A0A6A7Y246_9HYPH</name>
<evidence type="ECO:0000256" key="2">
    <source>
        <dbReference type="ARBA" id="ARBA00022692"/>
    </source>
</evidence>
<reference evidence="6 7" key="1">
    <citation type="submission" date="2019-09" db="EMBL/GenBank/DDBJ databases">
        <title>Segnochrobactrum spirostomi gen. nov., sp. nov., isolated from the ciliate Spirostomum cf. yagiui and description of a novel family, Segnochrobactraceae fam. nov. within the order Rhizobiales of the class Alphaproteobacteria.</title>
        <authorList>
            <person name="Akter S."/>
            <person name="Shazib S.U.A."/>
            <person name="Shin M.K."/>
        </authorList>
    </citation>
    <scope>NUCLEOTIDE SEQUENCE [LARGE SCALE GENOMIC DNA]</scope>
    <source>
        <strain evidence="6 7">Sp-1</strain>
    </source>
</reference>
<dbReference type="GO" id="GO:0005886">
    <property type="term" value="C:plasma membrane"/>
    <property type="evidence" value="ECO:0007669"/>
    <property type="project" value="InterPro"/>
</dbReference>
<keyword evidence="2" id="KW-0812">Transmembrane</keyword>
<evidence type="ECO:0000259" key="5">
    <source>
        <dbReference type="Pfam" id="PF04357"/>
    </source>
</evidence>
<evidence type="ECO:0000256" key="4">
    <source>
        <dbReference type="ARBA" id="ARBA00023136"/>
    </source>
</evidence>
<organism evidence="6 7">
    <name type="scientific">Segnochrobactrum spirostomi</name>
    <dbReference type="NCBI Taxonomy" id="2608987"/>
    <lineage>
        <taxon>Bacteria</taxon>
        <taxon>Pseudomonadati</taxon>
        <taxon>Pseudomonadota</taxon>
        <taxon>Alphaproteobacteria</taxon>
        <taxon>Hyphomicrobiales</taxon>
        <taxon>Segnochrobactraceae</taxon>
        <taxon>Segnochrobactrum</taxon>
    </lineage>
</organism>
<keyword evidence="4" id="KW-0472">Membrane</keyword>
<dbReference type="Pfam" id="PF04357">
    <property type="entry name" value="TamB"/>
    <property type="match status" value="1"/>
</dbReference>
<evidence type="ECO:0000313" key="7">
    <source>
        <dbReference type="Proteomes" id="UP000332515"/>
    </source>
</evidence>
<dbReference type="PANTHER" id="PTHR36985:SF1">
    <property type="entry name" value="TRANSLOCATION AND ASSEMBLY MODULE SUBUNIT TAMB"/>
    <property type="match status" value="1"/>
</dbReference>
<gene>
    <name evidence="6" type="ORF">F0357_09055</name>
</gene>
<dbReference type="RefSeq" id="WP_153480023.1">
    <property type="nucleotide sequence ID" value="NZ_VWNA01000001.1"/>
</dbReference>
<evidence type="ECO:0000256" key="1">
    <source>
        <dbReference type="ARBA" id="ARBA00004167"/>
    </source>
</evidence>
<feature type="domain" description="Translocation and assembly module TamB C-terminal" evidence="5">
    <location>
        <begin position="1106"/>
        <end position="1448"/>
    </location>
</feature>
<protein>
    <recommendedName>
        <fullName evidence="5">Translocation and assembly module TamB C-terminal domain-containing protein</fullName>
    </recommendedName>
</protein>
<dbReference type="EMBL" id="VWNA01000001">
    <property type="protein sequence ID" value="MQT12796.1"/>
    <property type="molecule type" value="Genomic_DNA"/>
</dbReference>
<dbReference type="InterPro" id="IPR007452">
    <property type="entry name" value="TamB_C"/>
</dbReference>
<dbReference type="Proteomes" id="UP000332515">
    <property type="component" value="Unassembled WGS sequence"/>
</dbReference>
<proteinExistence type="predicted"/>
<evidence type="ECO:0000256" key="3">
    <source>
        <dbReference type="ARBA" id="ARBA00022989"/>
    </source>
</evidence>
<accession>A0A6A7Y246</accession>